<protein>
    <recommendedName>
        <fullName evidence="3">Restriction endonuclease</fullName>
    </recommendedName>
</protein>
<comment type="caution">
    <text evidence="1">The sequence shown here is derived from an EMBL/GenBank/DDBJ whole genome shotgun (WGS) entry which is preliminary data.</text>
</comment>
<dbReference type="EMBL" id="JACSNR010000012">
    <property type="protein sequence ID" value="MBM6924223.1"/>
    <property type="molecule type" value="Genomic_DNA"/>
</dbReference>
<reference evidence="1 2" key="1">
    <citation type="journal article" date="2021" name="Sci. Rep.">
        <title>The distribution of antibiotic resistance genes in chicken gut microbiota commensals.</title>
        <authorList>
            <person name="Juricova H."/>
            <person name="Matiasovicova J."/>
            <person name="Kubasova T."/>
            <person name="Cejkova D."/>
            <person name="Rychlik I."/>
        </authorList>
    </citation>
    <scope>NUCLEOTIDE SEQUENCE [LARGE SCALE GENOMIC DNA]</scope>
    <source>
        <strain evidence="1 2">An564</strain>
    </source>
</reference>
<dbReference type="Proteomes" id="UP000724149">
    <property type="component" value="Unassembled WGS sequence"/>
</dbReference>
<evidence type="ECO:0008006" key="3">
    <source>
        <dbReference type="Google" id="ProtNLM"/>
    </source>
</evidence>
<organism evidence="1 2">
    <name type="scientific">Hydrogenoanaerobacterium saccharovorans</name>
    <dbReference type="NCBI Taxonomy" id="474960"/>
    <lineage>
        <taxon>Bacteria</taxon>
        <taxon>Bacillati</taxon>
        <taxon>Bacillota</taxon>
        <taxon>Clostridia</taxon>
        <taxon>Eubacteriales</taxon>
        <taxon>Oscillospiraceae</taxon>
        <taxon>Hydrogenoanaerobacterium</taxon>
    </lineage>
</organism>
<evidence type="ECO:0000313" key="1">
    <source>
        <dbReference type="EMBL" id="MBM6924223.1"/>
    </source>
</evidence>
<keyword evidence="2" id="KW-1185">Reference proteome</keyword>
<evidence type="ECO:0000313" key="2">
    <source>
        <dbReference type="Proteomes" id="UP000724149"/>
    </source>
</evidence>
<sequence length="355" mass="41752">MVNDSERLLDAFSELYFYKELVQSNLHFTLEGSTEKEVADLLINVGDFIIAIQLKARNEKEQTFDEQQELKWLTSKCRKAKKQIKDSIQFIQSGQLPAFKNGRGKFVSLISNAEIVPLIVFMNETIGNDYPHILKKHSEEGMDVNCLSFRDFQNMCRALLTPMEIIYYLQWRLMFYQKYGNTGTSVFIDDNNNSSFANHTHGEALVYQFIAERYGTETNETMKQCVADFSFILHNLPDRVIVESEQDSSYPLILFFAHFERMEIKEYVDRVFNTIAAAKKGTYNIIGSLRNEGQHYVVVFVSTHDGYFLDMEFLEEVVRKKCNFDILLQVYCYWENEEDFRIDYCFRDYADRYLK</sequence>
<accession>A0ABS2GRU0</accession>
<name>A0ABS2GRU0_9FIRM</name>
<gene>
    <name evidence="1" type="ORF">H9X81_11050</name>
</gene>
<dbReference type="RefSeq" id="WP_204722032.1">
    <property type="nucleotide sequence ID" value="NZ_JACSNR010000012.1"/>
</dbReference>
<proteinExistence type="predicted"/>